<accession>A0A1I6LRL7</accession>
<dbReference type="AlphaFoldDB" id="A0A1I6LRL7"/>
<protein>
    <recommendedName>
        <fullName evidence="3">Phage tail tube protein</fullName>
    </recommendedName>
</protein>
<dbReference type="OrthoDB" id="1908741at2"/>
<sequence>MSFIQYLYFQQESLPLPEQYSVQIADVEADSSGETEAGTTQTDLVRMGVHTIEVTFSVSAKWAKKLAQFRSQKSISVQYFDTETLSVQSTCMRMQDFSTELVKDTSGQGLWKVSFTLKEL</sequence>
<dbReference type="EMBL" id="FOYZ01000020">
    <property type="protein sequence ID" value="SFS06068.1"/>
    <property type="molecule type" value="Genomic_DNA"/>
</dbReference>
<evidence type="ECO:0000313" key="2">
    <source>
        <dbReference type="Proteomes" id="UP000199659"/>
    </source>
</evidence>
<proteinExistence type="predicted"/>
<reference evidence="1 2" key="1">
    <citation type="submission" date="2016-10" db="EMBL/GenBank/DDBJ databases">
        <authorList>
            <person name="de Groot N.N."/>
        </authorList>
    </citation>
    <scope>NUCLEOTIDE SEQUENCE [LARGE SCALE GENOMIC DNA]</scope>
    <source>
        <strain evidence="1 2">743A</strain>
    </source>
</reference>
<dbReference type="STRING" id="37658.SAMN05661086_03509"/>
<keyword evidence="2" id="KW-1185">Reference proteome</keyword>
<name>A0A1I6LRL7_9FIRM</name>
<dbReference type="Proteomes" id="UP000199659">
    <property type="component" value="Unassembled WGS sequence"/>
</dbReference>
<organism evidence="1 2">
    <name type="scientific">Anaeromicropila populeti</name>
    <dbReference type="NCBI Taxonomy" id="37658"/>
    <lineage>
        <taxon>Bacteria</taxon>
        <taxon>Bacillati</taxon>
        <taxon>Bacillota</taxon>
        <taxon>Clostridia</taxon>
        <taxon>Lachnospirales</taxon>
        <taxon>Lachnospiraceae</taxon>
        <taxon>Anaeromicropila</taxon>
    </lineage>
</organism>
<dbReference type="RefSeq" id="WP_092563877.1">
    <property type="nucleotide sequence ID" value="NZ_FOYZ01000020.1"/>
</dbReference>
<evidence type="ECO:0000313" key="1">
    <source>
        <dbReference type="EMBL" id="SFS06068.1"/>
    </source>
</evidence>
<evidence type="ECO:0008006" key="3">
    <source>
        <dbReference type="Google" id="ProtNLM"/>
    </source>
</evidence>
<gene>
    <name evidence="1" type="ORF">SAMN05661086_03509</name>
</gene>